<dbReference type="InterPro" id="IPR029063">
    <property type="entry name" value="SAM-dependent_MTases_sf"/>
</dbReference>
<dbReference type="InterPro" id="IPR043151">
    <property type="entry name" value="BAH_sf"/>
</dbReference>
<keyword evidence="3 12" id="KW-0489">Methyltransferase</keyword>
<evidence type="ECO:0000256" key="7">
    <source>
        <dbReference type="ARBA" id="ARBA00023015"/>
    </source>
</evidence>
<dbReference type="SUPFAM" id="SSF53335">
    <property type="entry name" value="S-adenosyl-L-methionine-dependent methyltransferases"/>
    <property type="match status" value="1"/>
</dbReference>
<dbReference type="FunFam" id="2.30.30.490:FF:000011">
    <property type="entry name" value="DNA (cytosine-5)-methyltransferase 1"/>
    <property type="match status" value="1"/>
</dbReference>
<feature type="active site" evidence="12">
    <location>
        <position position="544"/>
    </location>
</feature>
<comment type="catalytic activity">
    <reaction evidence="11">
        <text>a 2'-deoxycytidine in DNA + S-adenosyl-L-methionine = a 5-methyl-2'-deoxycytidine in DNA + S-adenosyl-L-homocysteine + H(+)</text>
        <dbReference type="Rhea" id="RHEA:13681"/>
        <dbReference type="Rhea" id="RHEA-COMP:11369"/>
        <dbReference type="Rhea" id="RHEA-COMP:11370"/>
        <dbReference type="ChEBI" id="CHEBI:15378"/>
        <dbReference type="ChEBI" id="CHEBI:57856"/>
        <dbReference type="ChEBI" id="CHEBI:59789"/>
        <dbReference type="ChEBI" id="CHEBI:85452"/>
        <dbReference type="ChEBI" id="CHEBI:85454"/>
        <dbReference type="EC" id="2.1.1.37"/>
    </reaction>
</comment>
<dbReference type="PANTHER" id="PTHR10629">
    <property type="entry name" value="CYTOSINE-SPECIFIC METHYLTRANSFERASE"/>
    <property type="match status" value="1"/>
</dbReference>
<dbReference type="EMBL" id="RWGY01001030">
    <property type="protein sequence ID" value="TVT97326.1"/>
    <property type="molecule type" value="Genomic_DNA"/>
</dbReference>
<feature type="compositionally biased region" description="Basic residues" evidence="13">
    <location>
        <begin position="139"/>
        <end position="150"/>
    </location>
</feature>
<evidence type="ECO:0000256" key="9">
    <source>
        <dbReference type="ARBA" id="ARBA00023163"/>
    </source>
</evidence>
<dbReference type="AlphaFoldDB" id="A0A5J9SEW9"/>
<evidence type="ECO:0000256" key="10">
    <source>
        <dbReference type="ARBA" id="ARBA00023242"/>
    </source>
</evidence>
<dbReference type="InterPro" id="IPR023779">
    <property type="entry name" value="Chromodomain_CS"/>
</dbReference>
<dbReference type="FunFam" id="3.40.50.150:FF:000143">
    <property type="entry name" value="DNA (cytosine-5)-methyltransferase 1"/>
    <property type="match status" value="1"/>
</dbReference>
<dbReference type="SMART" id="SM00439">
    <property type="entry name" value="BAH"/>
    <property type="match status" value="1"/>
</dbReference>
<protein>
    <recommendedName>
        <fullName evidence="2">DNA (cytosine-5-)-methyltransferase</fullName>
        <ecNumber evidence="2">2.1.1.37</ecNumber>
    </recommendedName>
</protein>
<dbReference type="PROSITE" id="PS50013">
    <property type="entry name" value="CHROMO_2"/>
    <property type="match status" value="1"/>
</dbReference>
<keyword evidence="8" id="KW-0238">DNA-binding</keyword>
<evidence type="ECO:0000256" key="1">
    <source>
        <dbReference type="ARBA" id="ARBA00004123"/>
    </source>
</evidence>
<evidence type="ECO:0000313" key="16">
    <source>
        <dbReference type="EMBL" id="TVT97326.1"/>
    </source>
</evidence>
<evidence type="ECO:0000256" key="11">
    <source>
        <dbReference type="ARBA" id="ARBA00047422"/>
    </source>
</evidence>
<feature type="compositionally biased region" description="Acidic residues" evidence="13">
    <location>
        <begin position="81"/>
        <end position="105"/>
    </location>
</feature>
<dbReference type="GO" id="GO:0003682">
    <property type="term" value="F:chromatin binding"/>
    <property type="evidence" value="ECO:0007669"/>
    <property type="project" value="InterPro"/>
</dbReference>
<dbReference type="PRINTS" id="PR00105">
    <property type="entry name" value="C5METTRFRASE"/>
</dbReference>
<dbReference type="SUPFAM" id="SSF54160">
    <property type="entry name" value="Chromo domain-like"/>
    <property type="match status" value="1"/>
</dbReference>
<keyword evidence="17" id="KW-1185">Reference proteome</keyword>
<keyword evidence="10" id="KW-0539">Nucleus</keyword>
<comment type="similarity">
    <text evidence="12">Belongs to the class I-like SAM-binding methyltransferase superfamily. C5-methyltransferase family.</text>
</comment>
<evidence type="ECO:0000256" key="4">
    <source>
        <dbReference type="ARBA" id="ARBA00022679"/>
    </source>
</evidence>
<name>A0A5J9SEW9_9POAL</name>
<feature type="domain" description="Chromo" evidence="14">
    <location>
        <begin position="468"/>
        <end position="531"/>
    </location>
</feature>
<sequence>LASSPKAMAPCSPISAAPARAAKAVSEEIQDQEVEKVAAASNKRRRRGSSSGKKPKPPPKKAKTAKAKSKKEEAARVKEPVEDDVCAEEPDEEEMAMGEEDEAEEQERAAEEAAAVSPEAGRKRDAEEEAAAVSPEKAGRKRVAQPHARRAVGSGDDHDPEFVGGPVPAAEARAKWPKRYNLNAAARRPEDEEEMKARCHFSSAKVENVVYCLGDDVYVQAGDNEKDYIGRITEFFEGADHRQYFTCRWFFRPEDTVINSLVSINVDGHTHDPKRVFLSEEKNDNVLDCITSMVKIVHIDPNMDSKAKAQLIQDCDLYYDMSYSVAYSTFANIPSENGASGSETVSAISSEEVDLETSSGVPEKTATLLDLYSGCGGMSTGLCLGAALAGLRLETKWAVDLNSYACESLKYNHPQTEVRNEKADEFLALIKEWANLCNKYVHADFGYSAVSTAAEDDGSTSELEDDEYVVEKLIGICYGGGSRDSGIYFKVKWQGYGPEHDTWEPVDNLSDCPLKIKEFVQEGYSKRILPLPGDVDVICGGPPCQGISGFNRFRNYNDPLQDEKNKQMVTFMDIVAYLKPKYVLMENVVDILKFADGYLGRYALSCLVAMNYQARLGIVVAGCYGLPQFRMRVFLWGALTSMVLPKYPLPTHDVVVRGGVPNAFSQSIVAYDETQKPSLKKALLLGDAISDLPKVENHQPSEVMEYGAPPRESSSVIFDSVAKLSYMLDYSFGGEAGPDEGKLLDHQPLRLNKDDHQRVQQIPIKKGANFRDLKGVMVGVNNTVEWDPEIERVYLASGKPLVPDYAMSFIKGRSLKPFGRLWWDETVPTVVTRAEPHNQIILHPDQARVLTVRENARLQGFPDYYRLFGPIKEKYIQVGNAVAVPVARALGHCLGQAYLGESDGSDPLCVLPDSFTALGQTVARASSVSIPAGEVVEQ</sequence>
<comment type="caution">
    <text evidence="16">The sequence shown here is derived from an EMBL/GenBank/DDBJ whole genome shotgun (WGS) entry which is preliminary data.</text>
</comment>
<dbReference type="EC" id="2.1.1.37" evidence="2"/>
<dbReference type="InterPro" id="IPR023780">
    <property type="entry name" value="Chromo_domain"/>
</dbReference>
<dbReference type="GO" id="GO:0003677">
    <property type="term" value="F:DNA binding"/>
    <property type="evidence" value="ECO:0007669"/>
    <property type="project" value="UniProtKB-KW"/>
</dbReference>
<feature type="compositionally biased region" description="Low complexity" evidence="13">
    <location>
        <begin position="7"/>
        <end position="24"/>
    </location>
</feature>
<evidence type="ECO:0000256" key="5">
    <source>
        <dbReference type="ARBA" id="ARBA00022691"/>
    </source>
</evidence>
<dbReference type="Pfam" id="PF00145">
    <property type="entry name" value="DNA_methylase"/>
    <property type="match status" value="1"/>
</dbReference>
<feature type="region of interest" description="Disordered" evidence="13">
    <location>
        <begin position="1"/>
        <end position="170"/>
    </location>
</feature>
<feature type="compositionally biased region" description="Basic and acidic residues" evidence="13">
    <location>
        <begin position="70"/>
        <end position="80"/>
    </location>
</feature>
<evidence type="ECO:0000256" key="13">
    <source>
        <dbReference type="SAM" id="MobiDB-lite"/>
    </source>
</evidence>
<dbReference type="Pfam" id="PF01426">
    <property type="entry name" value="BAH"/>
    <property type="match status" value="1"/>
</dbReference>
<keyword evidence="9" id="KW-0804">Transcription</keyword>
<dbReference type="Proteomes" id="UP000324897">
    <property type="component" value="Unassembled WGS sequence"/>
</dbReference>
<dbReference type="GO" id="GO:0005634">
    <property type="term" value="C:nucleus"/>
    <property type="evidence" value="ECO:0007669"/>
    <property type="project" value="UniProtKB-SubCell"/>
</dbReference>
<dbReference type="SMART" id="SM00298">
    <property type="entry name" value="CHROMO"/>
    <property type="match status" value="1"/>
</dbReference>
<dbReference type="Gramene" id="TVT97326">
    <property type="protein sequence ID" value="TVT97326"/>
    <property type="gene ID" value="EJB05_57430"/>
</dbReference>
<evidence type="ECO:0000256" key="12">
    <source>
        <dbReference type="PROSITE-ProRule" id="PRU01016"/>
    </source>
</evidence>
<evidence type="ECO:0000256" key="6">
    <source>
        <dbReference type="ARBA" id="ARBA00022853"/>
    </source>
</evidence>
<dbReference type="InterPro" id="IPR016197">
    <property type="entry name" value="Chromo-like_dom_sf"/>
</dbReference>
<keyword evidence="4 12" id="KW-0808">Transferase</keyword>
<dbReference type="InterPro" id="IPR001525">
    <property type="entry name" value="C5_MeTfrase"/>
</dbReference>
<evidence type="ECO:0000313" key="17">
    <source>
        <dbReference type="Proteomes" id="UP000324897"/>
    </source>
</evidence>
<evidence type="ECO:0000259" key="14">
    <source>
        <dbReference type="PROSITE" id="PS50013"/>
    </source>
</evidence>
<keyword evidence="7" id="KW-0805">Transcription regulation</keyword>
<dbReference type="InterPro" id="IPR050390">
    <property type="entry name" value="C5-Methyltransferase"/>
</dbReference>
<dbReference type="InterPro" id="IPR018117">
    <property type="entry name" value="C5_DNA_meth_AS"/>
</dbReference>
<dbReference type="PROSITE" id="PS51038">
    <property type="entry name" value="BAH"/>
    <property type="match status" value="1"/>
</dbReference>
<gene>
    <name evidence="16" type="ORF">EJB05_57430</name>
</gene>
<dbReference type="CDD" id="cd18635">
    <property type="entry name" value="CD_CMT3_like"/>
    <property type="match status" value="1"/>
</dbReference>
<keyword evidence="6" id="KW-0156">Chromatin regulator</keyword>
<dbReference type="PANTHER" id="PTHR10629:SF50">
    <property type="entry name" value="DNA (CYTOSINE-5)-METHYLTRANSFERASE CMT3"/>
    <property type="match status" value="1"/>
</dbReference>
<feature type="compositionally biased region" description="Basic residues" evidence="13">
    <location>
        <begin position="42"/>
        <end position="69"/>
    </location>
</feature>
<dbReference type="OrthoDB" id="5376140at2759"/>
<proteinExistence type="inferred from homology"/>
<accession>A0A5J9SEW9</accession>
<dbReference type="Gene3D" id="3.90.120.10">
    <property type="entry name" value="DNA Methylase, subunit A, domain 2"/>
    <property type="match status" value="1"/>
</dbReference>
<dbReference type="InterPro" id="IPR001025">
    <property type="entry name" value="BAH_dom"/>
</dbReference>
<dbReference type="FunFam" id="3.90.120.10:FF:000003">
    <property type="entry name" value="DNA (cytosine-5)-methyltransferase 1"/>
    <property type="match status" value="1"/>
</dbReference>
<dbReference type="GO" id="GO:0044027">
    <property type="term" value="P:negative regulation of gene expression via chromosomal CpG island methylation"/>
    <property type="evidence" value="ECO:0007669"/>
    <property type="project" value="TreeGrafter"/>
</dbReference>
<dbReference type="PROSITE" id="PS00094">
    <property type="entry name" value="C5_MTASE_1"/>
    <property type="match status" value="1"/>
</dbReference>
<dbReference type="Gene3D" id="3.40.50.150">
    <property type="entry name" value="Vaccinia Virus protein VP39"/>
    <property type="match status" value="1"/>
</dbReference>
<feature type="non-terminal residue" evidence="16">
    <location>
        <position position="1"/>
    </location>
</feature>
<dbReference type="InterPro" id="IPR000953">
    <property type="entry name" value="Chromo/chromo_shadow_dom"/>
</dbReference>
<dbReference type="GO" id="GO:0032259">
    <property type="term" value="P:methylation"/>
    <property type="evidence" value="ECO:0007669"/>
    <property type="project" value="UniProtKB-KW"/>
</dbReference>
<evidence type="ECO:0000256" key="8">
    <source>
        <dbReference type="ARBA" id="ARBA00023125"/>
    </source>
</evidence>
<feature type="domain" description="BAH" evidence="15">
    <location>
        <begin position="209"/>
        <end position="334"/>
    </location>
</feature>
<dbReference type="PROSITE" id="PS00598">
    <property type="entry name" value="CHROMO_1"/>
    <property type="match status" value="1"/>
</dbReference>
<dbReference type="PROSITE" id="PS51679">
    <property type="entry name" value="SAM_MT_C5"/>
    <property type="match status" value="1"/>
</dbReference>
<organism evidence="16 17">
    <name type="scientific">Eragrostis curvula</name>
    <name type="common">weeping love grass</name>
    <dbReference type="NCBI Taxonomy" id="38414"/>
    <lineage>
        <taxon>Eukaryota</taxon>
        <taxon>Viridiplantae</taxon>
        <taxon>Streptophyta</taxon>
        <taxon>Embryophyta</taxon>
        <taxon>Tracheophyta</taxon>
        <taxon>Spermatophyta</taxon>
        <taxon>Magnoliopsida</taxon>
        <taxon>Liliopsida</taxon>
        <taxon>Poales</taxon>
        <taxon>Poaceae</taxon>
        <taxon>PACMAD clade</taxon>
        <taxon>Chloridoideae</taxon>
        <taxon>Eragrostideae</taxon>
        <taxon>Eragrostidinae</taxon>
        <taxon>Eragrostis</taxon>
    </lineage>
</organism>
<dbReference type="GO" id="GO:0003886">
    <property type="term" value="F:DNA (cytosine-5-)-methyltransferase activity"/>
    <property type="evidence" value="ECO:0007669"/>
    <property type="project" value="UniProtKB-EC"/>
</dbReference>
<reference evidence="16 17" key="1">
    <citation type="journal article" date="2019" name="Sci. Rep.">
        <title>A high-quality genome of Eragrostis curvula grass provides insights into Poaceae evolution and supports new strategies to enhance forage quality.</title>
        <authorList>
            <person name="Carballo J."/>
            <person name="Santos B.A.C.M."/>
            <person name="Zappacosta D."/>
            <person name="Garbus I."/>
            <person name="Selva J.P."/>
            <person name="Gallo C.A."/>
            <person name="Diaz A."/>
            <person name="Albertini E."/>
            <person name="Caccamo M."/>
            <person name="Echenique V."/>
        </authorList>
    </citation>
    <scope>NUCLEOTIDE SEQUENCE [LARGE SCALE GENOMIC DNA]</scope>
    <source>
        <strain evidence="17">cv. Victoria</strain>
        <tissue evidence="16">Leaf</tissue>
    </source>
</reference>
<evidence type="ECO:0000259" key="15">
    <source>
        <dbReference type="PROSITE" id="PS51038"/>
    </source>
</evidence>
<dbReference type="CDD" id="cd04716">
    <property type="entry name" value="BAH_plantDCM_I"/>
    <property type="match status" value="1"/>
</dbReference>
<keyword evidence="5 12" id="KW-0949">S-adenosyl-L-methionine</keyword>
<comment type="subcellular location">
    <subcellularLocation>
        <location evidence="1">Nucleus</location>
    </subcellularLocation>
</comment>
<dbReference type="Gene3D" id="2.30.30.490">
    <property type="match status" value="1"/>
</dbReference>
<evidence type="ECO:0000256" key="3">
    <source>
        <dbReference type="ARBA" id="ARBA00022603"/>
    </source>
</evidence>
<dbReference type="Pfam" id="PF00385">
    <property type="entry name" value="Chromo"/>
    <property type="match status" value="1"/>
</dbReference>
<evidence type="ECO:0000256" key="2">
    <source>
        <dbReference type="ARBA" id="ARBA00011975"/>
    </source>
</evidence>